<dbReference type="CDD" id="cd00209">
    <property type="entry name" value="DHFR"/>
    <property type="match status" value="1"/>
</dbReference>
<protein>
    <recommendedName>
        <fullName evidence="3 7">Dihydrofolate reductase</fullName>
        <ecNumber evidence="3 7">1.5.1.3</ecNumber>
    </recommendedName>
</protein>
<comment type="function">
    <text evidence="7">Key enzyme in folate metabolism. Catalyzes an essential reaction for de novo glycine and purine synthesis, and for DNA precursor synthesis.</text>
</comment>
<name>A0AAE4AKY3_9FIRM</name>
<evidence type="ECO:0000313" key="10">
    <source>
        <dbReference type="Proteomes" id="UP001241537"/>
    </source>
</evidence>
<evidence type="ECO:0000256" key="5">
    <source>
        <dbReference type="ARBA" id="ARBA00022857"/>
    </source>
</evidence>
<dbReference type="GO" id="GO:0005829">
    <property type="term" value="C:cytosol"/>
    <property type="evidence" value="ECO:0007669"/>
    <property type="project" value="TreeGrafter"/>
</dbReference>
<dbReference type="InterPro" id="IPR001796">
    <property type="entry name" value="DHFR_dom"/>
</dbReference>
<dbReference type="EC" id="1.5.1.3" evidence="3 7"/>
<keyword evidence="10" id="KW-1185">Reference proteome</keyword>
<comment type="pathway">
    <text evidence="1 7">Cofactor biosynthesis; tetrahydrofolate biosynthesis; 5,6,7,8-tetrahydrofolate from 7,8-dihydrofolate: step 1/1.</text>
</comment>
<dbReference type="InterPro" id="IPR024072">
    <property type="entry name" value="DHFR-like_dom_sf"/>
</dbReference>
<gene>
    <name evidence="9" type="ORF">J2S20_001237</name>
</gene>
<dbReference type="GO" id="GO:0046655">
    <property type="term" value="P:folic acid metabolic process"/>
    <property type="evidence" value="ECO:0007669"/>
    <property type="project" value="TreeGrafter"/>
</dbReference>
<dbReference type="RefSeq" id="WP_106611783.1">
    <property type="nucleotide sequence ID" value="NZ_JAUSTO010000006.1"/>
</dbReference>
<feature type="domain" description="DHFR" evidence="8">
    <location>
        <begin position="1"/>
        <end position="161"/>
    </location>
</feature>
<dbReference type="GO" id="GO:0004146">
    <property type="term" value="F:dihydrofolate reductase activity"/>
    <property type="evidence" value="ECO:0007669"/>
    <property type="project" value="UniProtKB-EC"/>
</dbReference>
<dbReference type="PANTHER" id="PTHR48069:SF3">
    <property type="entry name" value="DIHYDROFOLATE REDUCTASE"/>
    <property type="match status" value="1"/>
</dbReference>
<evidence type="ECO:0000256" key="1">
    <source>
        <dbReference type="ARBA" id="ARBA00004903"/>
    </source>
</evidence>
<dbReference type="GO" id="GO:0006730">
    <property type="term" value="P:one-carbon metabolic process"/>
    <property type="evidence" value="ECO:0007669"/>
    <property type="project" value="UniProtKB-KW"/>
</dbReference>
<dbReference type="InterPro" id="IPR012259">
    <property type="entry name" value="DHFR"/>
</dbReference>
<comment type="similarity">
    <text evidence="2 7">Belongs to the dihydrofolate reductase family.</text>
</comment>
<sequence>MNLIVAVDKNWAIGKDNHLLVKIPRDQKLFLEETLGHTLIMGRRTFESLPGAQPLYGRNHIVLSGDAGFSPKGVAVCRSVDEVLQMVSDLPDSELFVAGGEEIYRLFLPYCETADVTMVDYSYDGDRFCPNLDENEEWKLERESEEETYFDLAFSFRRYKRCMGGLRRPRTEG</sequence>
<accession>A0AAE4AKY3</accession>
<dbReference type="PIRSF" id="PIRSF000194">
    <property type="entry name" value="DHFR"/>
    <property type="match status" value="1"/>
</dbReference>
<organism evidence="9 10">
    <name type="scientific">Moryella indoligenes</name>
    <dbReference type="NCBI Taxonomy" id="371674"/>
    <lineage>
        <taxon>Bacteria</taxon>
        <taxon>Bacillati</taxon>
        <taxon>Bacillota</taxon>
        <taxon>Clostridia</taxon>
        <taxon>Lachnospirales</taxon>
        <taxon>Lachnospiraceae</taxon>
        <taxon>Moryella</taxon>
    </lineage>
</organism>
<evidence type="ECO:0000256" key="7">
    <source>
        <dbReference type="PIRNR" id="PIRNR000194"/>
    </source>
</evidence>
<evidence type="ECO:0000256" key="2">
    <source>
        <dbReference type="ARBA" id="ARBA00009539"/>
    </source>
</evidence>
<evidence type="ECO:0000259" key="8">
    <source>
        <dbReference type="PROSITE" id="PS51330"/>
    </source>
</evidence>
<proteinExistence type="inferred from homology"/>
<dbReference type="PRINTS" id="PR00070">
    <property type="entry name" value="DHFR"/>
</dbReference>
<dbReference type="GO" id="GO:0046452">
    <property type="term" value="P:dihydrofolate metabolic process"/>
    <property type="evidence" value="ECO:0007669"/>
    <property type="project" value="TreeGrafter"/>
</dbReference>
<dbReference type="PANTHER" id="PTHR48069">
    <property type="entry name" value="DIHYDROFOLATE REDUCTASE"/>
    <property type="match status" value="1"/>
</dbReference>
<keyword evidence="5 7" id="KW-0521">NADP</keyword>
<evidence type="ECO:0000256" key="3">
    <source>
        <dbReference type="ARBA" id="ARBA00012856"/>
    </source>
</evidence>
<keyword evidence="4 7" id="KW-0554">One-carbon metabolism</keyword>
<dbReference type="AlphaFoldDB" id="A0AAE4AKY3"/>
<dbReference type="Proteomes" id="UP001241537">
    <property type="component" value="Unassembled WGS sequence"/>
</dbReference>
<dbReference type="GO" id="GO:0050661">
    <property type="term" value="F:NADP binding"/>
    <property type="evidence" value="ECO:0007669"/>
    <property type="project" value="InterPro"/>
</dbReference>
<dbReference type="EMBL" id="JAUSTO010000006">
    <property type="protein sequence ID" value="MDQ0152545.1"/>
    <property type="molecule type" value="Genomic_DNA"/>
</dbReference>
<evidence type="ECO:0000256" key="4">
    <source>
        <dbReference type="ARBA" id="ARBA00022563"/>
    </source>
</evidence>
<evidence type="ECO:0000313" key="9">
    <source>
        <dbReference type="EMBL" id="MDQ0152545.1"/>
    </source>
</evidence>
<reference evidence="9" key="1">
    <citation type="submission" date="2023-07" db="EMBL/GenBank/DDBJ databases">
        <title>Genomic Encyclopedia of Type Strains, Phase IV (KMG-IV): sequencing the most valuable type-strain genomes for metagenomic binning, comparative biology and taxonomic classification.</title>
        <authorList>
            <person name="Goeker M."/>
        </authorList>
    </citation>
    <scope>NUCLEOTIDE SEQUENCE</scope>
    <source>
        <strain evidence="9">DSM 19659</strain>
    </source>
</reference>
<dbReference type="Gene3D" id="3.40.430.10">
    <property type="entry name" value="Dihydrofolate Reductase, subunit A"/>
    <property type="match status" value="1"/>
</dbReference>
<keyword evidence="6 7" id="KW-0560">Oxidoreductase</keyword>
<dbReference type="SUPFAM" id="SSF53597">
    <property type="entry name" value="Dihydrofolate reductase-like"/>
    <property type="match status" value="1"/>
</dbReference>
<dbReference type="PROSITE" id="PS51330">
    <property type="entry name" value="DHFR_2"/>
    <property type="match status" value="1"/>
</dbReference>
<dbReference type="Pfam" id="PF00186">
    <property type="entry name" value="DHFR_1"/>
    <property type="match status" value="1"/>
</dbReference>
<comment type="caution">
    <text evidence="9">The sequence shown here is derived from an EMBL/GenBank/DDBJ whole genome shotgun (WGS) entry which is preliminary data.</text>
</comment>
<comment type="catalytic activity">
    <reaction evidence="7">
        <text>(6S)-5,6,7,8-tetrahydrofolate + NADP(+) = 7,8-dihydrofolate + NADPH + H(+)</text>
        <dbReference type="Rhea" id="RHEA:15009"/>
        <dbReference type="ChEBI" id="CHEBI:15378"/>
        <dbReference type="ChEBI" id="CHEBI:57451"/>
        <dbReference type="ChEBI" id="CHEBI:57453"/>
        <dbReference type="ChEBI" id="CHEBI:57783"/>
        <dbReference type="ChEBI" id="CHEBI:58349"/>
        <dbReference type="EC" id="1.5.1.3"/>
    </reaction>
</comment>
<evidence type="ECO:0000256" key="6">
    <source>
        <dbReference type="ARBA" id="ARBA00023002"/>
    </source>
</evidence>
<dbReference type="GO" id="GO:0046654">
    <property type="term" value="P:tetrahydrofolate biosynthetic process"/>
    <property type="evidence" value="ECO:0007669"/>
    <property type="project" value="InterPro"/>
</dbReference>